<keyword evidence="3" id="KW-1185">Reference proteome</keyword>
<reference evidence="2 3" key="1">
    <citation type="submission" date="2024-05" db="EMBL/GenBank/DDBJ databases">
        <title>The nuclear and mitochondrial genome assemblies of Tetragonisca angustula (Apidae: Meliponini), a tiny yet remarkable pollinator in the Neotropics.</title>
        <authorList>
            <person name="Ferrari R."/>
            <person name="Ricardo P.C."/>
            <person name="Dias F.C."/>
            <person name="Araujo N.S."/>
            <person name="Soares D.O."/>
            <person name="Zhou Q.-S."/>
            <person name="Zhu C.-D."/>
            <person name="Coutinho L."/>
            <person name="Airas M.C."/>
            <person name="Batista T.M."/>
        </authorList>
    </citation>
    <scope>NUCLEOTIDE SEQUENCE [LARGE SCALE GENOMIC DNA]</scope>
    <source>
        <strain evidence="2">ASF017062</strain>
        <tissue evidence="2">Abdomen</tissue>
    </source>
</reference>
<gene>
    <name evidence="2" type="ORF">QLX08_002791</name>
</gene>
<sequence>MRAAARAASSPANDPSTRATIESWSDRKKRGKRKRRKEERKKKKKEEEEEEEEVVEEEEEEKGVAIAVNRGDPVDPRAEIVVVASHRKVEARVDGIRGEGGKAAAEVGGGGGGGGGGGEGRSPQSSNWRLAGAARSRRLWQVGSCCRISAREP</sequence>
<feature type="compositionally biased region" description="Low complexity" evidence="1">
    <location>
        <begin position="1"/>
        <end position="12"/>
    </location>
</feature>
<evidence type="ECO:0000313" key="2">
    <source>
        <dbReference type="EMBL" id="KAK9306604.1"/>
    </source>
</evidence>
<organism evidence="2 3">
    <name type="scientific">Tetragonisca angustula</name>
    <dbReference type="NCBI Taxonomy" id="166442"/>
    <lineage>
        <taxon>Eukaryota</taxon>
        <taxon>Metazoa</taxon>
        <taxon>Ecdysozoa</taxon>
        <taxon>Arthropoda</taxon>
        <taxon>Hexapoda</taxon>
        <taxon>Insecta</taxon>
        <taxon>Pterygota</taxon>
        <taxon>Neoptera</taxon>
        <taxon>Endopterygota</taxon>
        <taxon>Hymenoptera</taxon>
        <taxon>Apocrita</taxon>
        <taxon>Aculeata</taxon>
        <taxon>Apoidea</taxon>
        <taxon>Anthophila</taxon>
        <taxon>Apidae</taxon>
        <taxon>Tetragonisca</taxon>
    </lineage>
</organism>
<comment type="caution">
    <text evidence="2">The sequence shown here is derived from an EMBL/GenBank/DDBJ whole genome shotgun (WGS) entry which is preliminary data.</text>
</comment>
<feature type="compositionally biased region" description="Basic residues" evidence="1">
    <location>
        <begin position="27"/>
        <end position="44"/>
    </location>
</feature>
<evidence type="ECO:0000313" key="3">
    <source>
        <dbReference type="Proteomes" id="UP001432146"/>
    </source>
</evidence>
<accession>A0AAW1A9E2</accession>
<dbReference type="Proteomes" id="UP001432146">
    <property type="component" value="Unassembled WGS sequence"/>
</dbReference>
<feature type="region of interest" description="Disordered" evidence="1">
    <location>
        <begin position="1"/>
        <end position="70"/>
    </location>
</feature>
<name>A0AAW1A9E2_9HYME</name>
<evidence type="ECO:0000256" key="1">
    <source>
        <dbReference type="SAM" id="MobiDB-lite"/>
    </source>
</evidence>
<feature type="region of interest" description="Disordered" evidence="1">
    <location>
        <begin position="99"/>
        <end position="132"/>
    </location>
</feature>
<proteinExistence type="predicted"/>
<feature type="compositionally biased region" description="Gly residues" evidence="1">
    <location>
        <begin position="107"/>
        <end position="120"/>
    </location>
</feature>
<dbReference type="EMBL" id="JAWNGG020000038">
    <property type="protein sequence ID" value="KAK9306604.1"/>
    <property type="molecule type" value="Genomic_DNA"/>
</dbReference>
<protein>
    <submittedName>
        <fullName evidence="2">Uncharacterized protein</fullName>
    </submittedName>
</protein>
<feature type="compositionally biased region" description="Acidic residues" evidence="1">
    <location>
        <begin position="47"/>
        <end position="61"/>
    </location>
</feature>
<feature type="compositionally biased region" description="Polar residues" evidence="1">
    <location>
        <begin position="13"/>
        <end position="23"/>
    </location>
</feature>
<dbReference type="AlphaFoldDB" id="A0AAW1A9E2"/>